<name>A0ABT6Y6C3_9BACT</name>
<reference evidence="2 3" key="1">
    <citation type="submission" date="2023-05" db="EMBL/GenBank/DDBJ databases">
        <title>Novel species of genus Flectobacillus isolated from stream in China.</title>
        <authorList>
            <person name="Lu H."/>
        </authorList>
    </citation>
    <scope>NUCLEOTIDE SEQUENCE [LARGE SCALE GENOMIC DNA]</scope>
    <source>
        <strain evidence="2 3">KCTC 42575</strain>
    </source>
</reference>
<dbReference type="RefSeq" id="WP_166579474.1">
    <property type="nucleotide sequence ID" value="NZ_JASHIF010000007.1"/>
</dbReference>
<evidence type="ECO:0000313" key="3">
    <source>
        <dbReference type="Proteomes" id="UP001236507"/>
    </source>
</evidence>
<sequence length="147" mass="17474">MELLNLPTFDYKLQKKDGKLYIFDQLRKKYLFLTPEEWVRQHFVNYLITHLAYPKSLIKLESGLSYNNVQKRTDIQVFDRSGQLFMIIECKAPYVALTQAVFEQVAQYNHSLRSPYVVITNGMSQYCCQTNWETFQIDFLENLPLFP</sequence>
<protein>
    <submittedName>
        <fullName evidence="2">Type I restriction enzyme HsdR N-terminal domain-containing protein</fullName>
    </submittedName>
</protein>
<feature type="domain" description="Type I restriction enzyme R protein N-terminal" evidence="1">
    <location>
        <begin position="35"/>
        <end position="144"/>
    </location>
</feature>
<dbReference type="InterPro" id="IPR029464">
    <property type="entry name" value="HSDR_N"/>
</dbReference>
<organism evidence="2 3">
    <name type="scientific">Flectobacillus roseus</name>
    <dbReference type="NCBI Taxonomy" id="502259"/>
    <lineage>
        <taxon>Bacteria</taxon>
        <taxon>Pseudomonadati</taxon>
        <taxon>Bacteroidota</taxon>
        <taxon>Cytophagia</taxon>
        <taxon>Cytophagales</taxon>
        <taxon>Flectobacillaceae</taxon>
        <taxon>Flectobacillus</taxon>
    </lineage>
</organism>
<dbReference type="EMBL" id="JASHIF010000007">
    <property type="protein sequence ID" value="MDI9859092.1"/>
    <property type="molecule type" value="Genomic_DNA"/>
</dbReference>
<evidence type="ECO:0000313" key="2">
    <source>
        <dbReference type="EMBL" id="MDI9859092.1"/>
    </source>
</evidence>
<comment type="caution">
    <text evidence="2">The sequence shown here is derived from an EMBL/GenBank/DDBJ whole genome shotgun (WGS) entry which is preliminary data.</text>
</comment>
<dbReference type="Pfam" id="PF13588">
    <property type="entry name" value="HSDR_N_2"/>
    <property type="match status" value="1"/>
</dbReference>
<keyword evidence="3" id="KW-1185">Reference proteome</keyword>
<evidence type="ECO:0000259" key="1">
    <source>
        <dbReference type="Pfam" id="PF13588"/>
    </source>
</evidence>
<proteinExistence type="predicted"/>
<gene>
    <name evidence="2" type="ORF">QM524_07730</name>
</gene>
<accession>A0ABT6Y6C3</accession>
<dbReference type="Proteomes" id="UP001236507">
    <property type="component" value="Unassembled WGS sequence"/>
</dbReference>